<dbReference type="CDD" id="cd00090">
    <property type="entry name" value="HTH_ARSR"/>
    <property type="match status" value="1"/>
</dbReference>
<dbReference type="PANTHER" id="PTHR43428:SF1">
    <property type="entry name" value="ARSENATE REDUCTASE"/>
    <property type="match status" value="1"/>
</dbReference>
<comment type="caution">
    <text evidence="3">The sequence shown here is derived from an EMBL/GenBank/DDBJ whole genome shotgun (WGS) entry which is preliminary data.</text>
</comment>
<protein>
    <submittedName>
        <fullName evidence="3">Helix-turn-helix domain-containing protein</fullName>
    </submittedName>
</protein>
<dbReference type="InterPro" id="IPR011991">
    <property type="entry name" value="ArsR-like_HTH"/>
</dbReference>
<dbReference type="Pfam" id="PF01451">
    <property type="entry name" value="LMWPc"/>
    <property type="match status" value="1"/>
</dbReference>
<dbReference type="InterPro" id="IPR036388">
    <property type="entry name" value="WH-like_DNA-bd_sf"/>
</dbReference>
<evidence type="ECO:0000313" key="3">
    <source>
        <dbReference type="EMBL" id="MDA5095284.1"/>
    </source>
</evidence>
<dbReference type="Gene3D" id="3.40.50.2300">
    <property type="match status" value="1"/>
</dbReference>
<keyword evidence="4" id="KW-1185">Reference proteome</keyword>
<keyword evidence="1" id="KW-0059">Arsenical resistance</keyword>
<dbReference type="InterPro" id="IPR036390">
    <property type="entry name" value="WH_DNA-bd_sf"/>
</dbReference>
<reference evidence="3 4" key="1">
    <citation type="submission" date="2023-01" db="EMBL/GenBank/DDBJ databases">
        <authorList>
            <person name="Yoon J.-W."/>
        </authorList>
    </citation>
    <scope>NUCLEOTIDE SEQUENCE [LARGE SCALE GENOMIC DNA]</scope>
    <source>
        <strain evidence="3 4">KMU-50</strain>
    </source>
</reference>
<dbReference type="SUPFAM" id="SSF52788">
    <property type="entry name" value="Phosphotyrosine protein phosphatases I"/>
    <property type="match status" value="1"/>
</dbReference>
<evidence type="ECO:0000313" key="4">
    <source>
        <dbReference type="Proteomes" id="UP001528040"/>
    </source>
</evidence>
<dbReference type="Proteomes" id="UP001528040">
    <property type="component" value="Unassembled WGS sequence"/>
</dbReference>
<dbReference type="RefSeq" id="WP_271054993.1">
    <property type="nucleotide sequence ID" value="NZ_JAQIIO010000009.1"/>
</dbReference>
<gene>
    <name evidence="3" type="ORF">O2N63_14445</name>
</gene>
<evidence type="ECO:0000259" key="2">
    <source>
        <dbReference type="PROSITE" id="PS50987"/>
    </source>
</evidence>
<organism evidence="3 4">
    <name type="scientific">Aliiroseovarius salicola</name>
    <dbReference type="NCBI Taxonomy" id="3009082"/>
    <lineage>
        <taxon>Bacteria</taxon>
        <taxon>Pseudomonadati</taxon>
        <taxon>Pseudomonadota</taxon>
        <taxon>Alphaproteobacteria</taxon>
        <taxon>Rhodobacterales</taxon>
        <taxon>Paracoccaceae</taxon>
        <taxon>Aliiroseovarius</taxon>
    </lineage>
</organism>
<evidence type="ECO:0000256" key="1">
    <source>
        <dbReference type="ARBA" id="ARBA00022849"/>
    </source>
</evidence>
<dbReference type="PROSITE" id="PS50987">
    <property type="entry name" value="HTH_ARSR_2"/>
    <property type="match status" value="1"/>
</dbReference>
<dbReference type="SUPFAM" id="SSF46785">
    <property type="entry name" value="Winged helix' DNA-binding domain"/>
    <property type="match status" value="1"/>
</dbReference>
<sequence length="269" mass="29702">MDQQQIDRLTTLGHAGRMALYRLLVRRYPDFVASGELADVLEVRPNTMSVYLGALSRAGLITQKRDGRSLLYRFDPDGADSLVSYLYDDCCRGRPAACATPRAFAEAHEKQKVLFLCTGNSARSIMAEVILRDLAGDQFEVFSAGTRPAVVLHPATLQLLEDKGHDVSGLQPKHMSDLEGEAFDFVFTVCDMAANEDCPVWPGQPVTAHWGVPDPAHATGSDAEKGLAFQTLYGEMHRRLTLFAALDTKLLDRFSLQNQIDEIPMTGEK</sequence>
<accession>A0ABT4W4D9</accession>
<dbReference type="Gene3D" id="1.10.10.10">
    <property type="entry name" value="Winged helix-like DNA-binding domain superfamily/Winged helix DNA-binding domain"/>
    <property type="match status" value="1"/>
</dbReference>
<name>A0ABT4W4D9_9RHOB</name>
<dbReference type="Pfam" id="PF12840">
    <property type="entry name" value="HTH_20"/>
    <property type="match status" value="1"/>
</dbReference>
<dbReference type="EMBL" id="JAQIIO010000009">
    <property type="protein sequence ID" value="MDA5095284.1"/>
    <property type="molecule type" value="Genomic_DNA"/>
</dbReference>
<dbReference type="SMART" id="SM00418">
    <property type="entry name" value="HTH_ARSR"/>
    <property type="match status" value="1"/>
</dbReference>
<dbReference type="InterPro" id="IPR036196">
    <property type="entry name" value="Ptyr_pPase_sf"/>
</dbReference>
<proteinExistence type="predicted"/>
<feature type="domain" description="HTH arsR-type" evidence="2">
    <location>
        <begin position="1"/>
        <end position="94"/>
    </location>
</feature>
<dbReference type="CDD" id="cd16345">
    <property type="entry name" value="LMWP_ArsC"/>
    <property type="match status" value="1"/>
</dbReference>
<dbReference type="PANTHER" id="PTHR43428">
    <property type="entry name" value="ARSENATE REDUCTASE"/>
    <property type="match status" value="1"/>
</dbReference>
<dbReference type="InterPro" id="IPR023485">
    <property type="entry name" value="Ptyr_pPase"/>
</dbReference>
<dbReference type="InterPro" id="IPR001845">
    <property type="entry name" value="HTH_ArsR_DNA-bd_dom"/>
</dbReference>
<dbReference type="SMART" id="SM00226">
    <property type="entry name" value="LMWPc"/>
    <property type="match status" value="1"/>
</dbReference>